<comment type="caution">
    <text evidence="1">The sequence shown here is derived from an EMBL/GenBank/DDBJ whole genome shotgun (WGS) entry which is preliminary data.</text>
</comment>
<dbReference type="Proteomes" id="UP000681722">
    <property type="component" value="Unassembled WGS sequence"/>
</dbReference>
<evidence type="ECO:0000313" key="2">
    <source>
        <dbReference type="EMBL" id="CAF3992529.1"/>
    </source>
</evidence>
<reference evidence="1" key="1">
    <citation type="submission" date="2021-02" db="EMBL/GenBank/DDBJ databases">
        <authorList>
            <person name="Nowell W R."/>
        </authorList>
    </citation>
    <scope>NUCLEOTIDE SEQUENCE</scope>
</reference>
<dbReference type="EMBL" id="CAJNOQ010009620">
    <property type="protein sequence ID" value="CAF1229829.1"/>
    <property type="molecule type" value="Genomic_DNA"/>
</dbReference>
<sequence>MKRKPHSFKQMSSQMSRNLYYAAGTIVAVWNINDGYWLGKMTKDSSDNDDEPEARWYITKFKARLRTPAIKVPKTTVIYNFGNVQKGNEFQLTHVEEKDIMAALERSKHGVDRVRASSNTSATTIENFIDNRARENEAKLKIKYDQLLLSYKFLQQALMTSIDETNIIDQLLLLINLNSML</sequence>
<dbReference type="EMBL" id="CAJOBC010009624">
    <property type="protein sequence ID" value="CAF3992529.1"/>
    <property type="molecule type" value="Genomic_DNA"/>
</dbReference>
<protein>
    <submittedName>
        <fullName evidence="1">Uncharacterized protein</fullName>
    </submittedName>
</protein>
<gene>
    <name evidence="1" type="ORF">GPM918_LOCUS25114</name>
    <name evidence="2" type="ORF">SRO942_LOCUS25119</name>
</gene>
<name>A0A814YFY8_9BILA</name>
<dbReference type="AlphaFoldDB" id="A0A814YFY8"/>
<keyword evidence="3" id="KW-1185">Reference proteome</keyword>
<evidence type="ECO:0000313" key="1">
    <source>
        <dbReference type="EMBL" id="CAF1229829.1"/>
    </source>
</evidence>
<accession>A0A814YFY8</accession>
<organism evidence="1 3">
    <name type="scientific">Didymodactylos carnosus</name>
    <dbReference type="NCBI Taxonomy" id="1234261"/>
    <lineage>
        <taxon>Eukaryota</taxon>
        <taxon>Metazoa</taxon>
        <taxon>Spiralia</taxon>
        <taxon>Gnathifera</taxon>
        <taxon>Rotifera</taxon>
        <taxon>Eurotatoria</taxon>
        <taxon>Bdelloidea</taxon>
        <taxon>Philodinida</taxon>
        <taxon>Philodinidae</taxon>
        <taxon>Didymodactylos</taxon>
    </lineage>
</organism>
<proteinExistence type="predicted"/>
<evidence type="ECO:0000313" key="3">
    <source>
        <dbReference type="Proteomes" id="UP000663829"/>
    </source>
</evidence>
<dbReference type="Proteomes" id="UP000663829">
    <property type="component" value="Unassembled WGS sequence"/>
</dbReference>